<keyword evidence="1" id="KW-1133">Transmembrane helix</keyword>
<dbReference type="PANTHER" id="PTHR39164:SF1">
    <property type="entry name" value="PROTEIN CCDC"/>
    <property type="match status" value="1"/>
</dbReference>
<accession>A0ABW2NW72</accession>
<dbReference type="InterPro" id="IPR058247">
    <property type="entry name" value="DUF1453"/>
</dbReference>
<protein>
    <submittedName>
        <fullName evidence="2">CcdC family protein</fullName>
    </submittedName>
</protein>
<dbReference type="Pfam" id="PF07301">
    <property type="entry name" value="DUF1453"/>
    <property type="match status" value="1"/>
</dbReference>
<keyword evidence="1" id="KW-0472">Membrane</keyword>
<dbReference type="EMBL" id="JBHTCP010000016">
    <property type="protein sequence ID" value="MFC7372279.1"/>
    <property type="molecule type" value="Genomic_DNA"/>
</dbReference>
<evidence type="ECO:0000313" key="3">
    <source>
        <dbReference type="Proteomes" id="UP001596549"/>
    </source>
</evidence>
<feature type="transmembrane region" description="Helical" evidence="1">
    <location>
        <begin position="63"/>
        <end position="82"/>
    </location>
</feature>
<organism evidence="2 3">
    <name type="scientific">Fictibacillus iocasae</name>
    <dbReference type="NCBI Taxonomy" id="2715437"/>
    <lineage>
        <taxon>Bacteria</taxon>
        <taxon>Bacillati</taxon>
        <taxon>Bacillota</taxon>
        <taxon>Bacilli</taxon>
        <taxon>Bacillales</taxon>
        <taxon>Fictibacillaceae</taxon>
        <taxon>Fictibacillus</taxon>
    </lineage>
</organism>
<dbReference type="PANTHER" id="PTHR39164">
    <property type="entry name" value="PROTEIN CCDC"/>
    <property type="match status" value="1"/>
</dbReference>
<keyword evidence="3" id="KW-1185">Reference proteome</keyword>
<name>A0ABW2NW72_9BACL</name>
<keyword evidence="1" id="KW-0812">Transmembrane</keyword>
<feature type="transmembrane region" description="Helical" evidence="1">
    <location>
        <begin position="125"/>
        <end position="145"/>
    </location>
</feature>
<feature type="transmembrane region" description="Helical" evidence="1">
    <location>
        <begin position="94"/>
        <end position="113"/>
    </location>
</feature>
<evidence type="ECO:0000256" key="1">
    <source>
        <dbReference type="SAM" id="Phobius"/>
    </source>
</evidence>
<evidence type="ECO:0000313" key="2">
    <source>
        <dbReference type="EMBL" id="MFC7372279.1"/>
    </source>
</evidence>
<feature type="transmembrane region" description="Helical" evidence="1">
    <location>
        <begin position="34"/>
        <end position="57"/>
    </location>
</feature>
<reference evidence="3" key="1">
    <citation type="journal article" date="2019" name="Int. J. Syst. Evol. Microbiol.">
        <title>The Global Catalogue of Microorganisms (GCM) 10K type strain sequencing project: providing services to taxonomists for standard genome sequencing and annotation.</title>
        <authorList>
            <consortium name="The Broad Institute Genomics Platform"/>
            <consortium name="The Broad Institute Genome Sequencing Center for Infectious Disease"/>
            <person name="Wu L."/>
            <person name="Ma J."/>
        </authorList>
    </citation>
    <scope>NUCLEOTIDE SEQUENCE [LARGE SCALE GENOMIC DNA]</scope>
    <source>
        <strain evidence="3">NBRC 106396</strain>
    </source>
</reference>
<sequence>MFIAISGILAIVMAFVMMGIRMKASKKPVSLKKIMLPPLFMSTGFAMFLFPVFQISFIKAGEAFLTGVVFSLLLIMTTKFERRADGIYMVMSKAFVFIFAGLFIVRLLMKIYFEQHISYEETSGIFFIIAFGMLLPWRMTMAYRFKQINKPA</sequence>
<dbReference type="PIRSF" id="PIRSF021441">
    <property type="entry name" value="DUF1453"/>
    <property type="match status" value="1"/>
</dbReference>
<dbReference type="InterPro" id="IPR031306">
    <property type="entry name" value="CcdC"/>
</dbReference>
<feature type="transmembrane region" description="Helical" evidence="1">
    <location>
        <begin position="6"/>
        <end position="22"/>
    </location>
</feature>
<proteinExistence type="predicted"/>
<dbReference type="RefSeq" id="WP_379749674.1">
    <property type="nucleotide sequence ID" value="NZ_JBHTCP010000016.1"/>
</dbReference>
<comment type="caution">
    <text evidence="2">The sequence shown here is derived from an EMBL/GenBank/DDBJ whole genome shotgun (WGS) entry which is preliminary data.</text>
</comment>
<dbReference type="Proteomes" id="UP001596549">
    <property type="component" value="Unassembled WGS sequence"/>
</dbReference>
<gene>
    <name evidence="2" type="ORF">ACFQPF_11330</name>
</gene>